<feature type="transmembrane region" description="Helical" evidence="1">
    <location>
        <begin position="155"/>
        <end position="182"/>
    </location>
</feature>
<proteinExistence type="predicted"/>
<dbReference type="OrthoDB" id="7617808at2"/>
<feature type="transmembrane region" description="Helical" evidence="1">
    <location>
        <begin position="21"/>
        <end position="50"/>
    </location>
</feature>
<accession>D9QLM4</accession>
<feature type="transmembrane region" description="Helical" evidence="1">
    <location>
        <begin position="255"/>
        <end position="280"/>
    </location>
</feature>
<organism evidence="2 3">
    <name type="scientific">Brevundimonas subvibrioides (strain ATCC 15264 / DSM 4735 / LMG 14903 / NBRC 16000 / CB 81)</name>
    <name type="common">Caulobacter subvibrioides</name>
    <dbReference type="NCBI Taxonomy" id="633149"/>
    <lineage>
        <taxon>Bacteria</taxon>
        <taxon>Pseudomonadati</taxon>
        <taxon>Pseudomonadota</taxon>
        <taxon>Alphaproteobacteria</taxon>
        <taxon>Caulobacterales</taxon>
        <taxon>Caulobacteraceae</taxon>
        <taxon>Brevundimonas</taxon>
    </lineage>
</organism>
<evidence type="ECO:0000313" key="3">
    <source>
        <dbReference type="Proteomes" id="UP000002696"/>
    </source>
</evidence>
<protein>
    <recommendedName>
        <fullName evidence="4">Glycerophosphoryl diester phosphodiesterase membrane domain-containing protein</fullName>
    </recommendedName>
</protein>
<dbReference type="BioCyc" id="BSUB633149:G1GM8-2616-MONOMER"/>
<dbReference type="HOGENOM" id="CLU_078152_0_0_5"/>
<keyword evidence="1" id="KW-0812">Transmembrane</keyword>
<dbReference type="eggNOG" id="ENOG5033HYW">
    <property type="taxonomic scope" value="Bacteria"/>
</dbReference>
<feature type="transmembrane region" description="Helical" evidence="1">
    <location>
        <begin position="203"/>
        <end position="229"/>
    </location>
</feature>
<evidence type="ECO:0000256" key="1">
    <source>
        <dbReference type="SAM" id="Phobius"/>
    </source>
</evidence>
<evidence type="ECO:0000313" key="2">
    <source>
        <dbReference type="EMBL" id="ADL01918.1"/>
    </source>
</evidence>
<sequence length="296" mass="30708">MTFSATDAAFEGFRMVRRHPLAMVFWAGLYLLVFAAFFGAFGASLANILASTETMQGTEPSPADLEGLSATYLGLFALVAPLGLVLSAVLNAAVARAVVRPQEKAFGYLRLGMDELRVLAVTVVMAVIFGVGTMILFTLIGICAGLAAVVNVGLAWLVGIVLGLGATAALVWIMVRLSLAVPTTVAERRISLFDTFGLTKGHALSLLGMGVIAFIMSILVGMLMGVVALPLTMTTGGIEQLAALEGSSNIDVLSAAWPAIAAFVVVNAIVSALQLAVLYAPFSAAYLGLKGLPQEA</sequence>
<dbReference type="AlphaFoldDB" id="D9QLM4"/>
<name>D9QLM4_BRESC</name>
<feature type="transmembrane region" description="Helical" evidence="1">
    <location>
        <begin position="70"/>
        <end position="95"/>
    </location>
</feature>
<dbReference type="KEGG" id="bsb:Bresu_2611"/>
<keyword evidence="1" id="KW-1133">Transmembrane helix</keyword>
<dbReference type="InParanoid" id="D9QLM4"/>
<feature type="transmembrane region" description="Helical" evidence="1">
    <location>
        <begin position="116"/>
        <end position="149"/>
    </location>
</feature>
<reference evidence="3" key="1">
    <citation type="journal article" date="2011" name="J. Bacteriol.">
        <title>Genome sequences of eight morphologically diverse alphaproteobacteria.</title>
        <authorList>
            <consortium name="US DOE Joint Genome Institute"/>
            <person name="Brown P.J."/>
            <person name="Kysela D.T."/>
            <person name="Buechlein A."/>
            <person name="Hemmerich C."/>
            <person name="Brun Y.V."/>
        </authorList>
    </citation>
    <scope>NUCLEOTIDE SEQUENCE [LARGE SCALE GENOMIC DNA]</scope>
    <source>
        <strain evidence="3">ATCC 15264 / DSM 4735 / LMG 14903 / NBRC 16000 / CB 81</strain>
    </source>
</reference>
<keyword evidence="1" id="KW-0472">Membrane</keyword>
<evidence type="ECO:0008006" key="4">
    <source>
        <dbReference type="Google" id="ProtNLM"/>
    </source>
</evidence>
<dbReference type="EMBL" id="CP002102">
    <property type="protein sequence ID" value="ADL01918.1"/>
    <property type="molecule type" value="Genomic_DNA"/>
</dbReference>
<dbReference type="STRING" id="633149.Bresu_2611"/>
<dbReference type="RefSeq" id="WP_013270019.1">
    <property type="nucleotide sequence ID" value="NC_014375.1"/>
</dbReference>
<gene>
    <name evidence="2" type="ordered locus">Bresu_2611</name>
</gene>
<dbReference type="Proteomes" id="UP000002696">
    <property type="component" value="Chromosome"/>
</dbReference>
<keyword evidence="3" id="KW-1185">Reference proteome</keyword>